<dbReference type="OrthoDB" id="411871at2759"/>
<name>A0A8K0KQT5_LADFU</name>
<gene>
    <name evidence="1" type="ORF">J437_LFUL018553</name>
</gene>
<keyword evidence="2" id="KW-1185">Reference proteome</keyword>
<protein>
    <recommendedName>
        <fullName evidence="3">Reverse transcriptase</fullName>
    </recommendedName>
</protein>
<evidence type="ECO:0008006" key="3">
    <source>
        <dbReference type="Google" id="ProtNLM"/>
    </source>
</evidence>
<accession>A0A8K0KQT5</accession>
<reference evidence="1" key="2">
    <citation type="submission" date="2017-10" db="EMBL/GenBank/DDBJ databases">
        <title>Ladona fulva Genome sequencing and assembly.</title>
        <authorList>
            <person name="Murali S."/>
            <person name="Richards S."/>
            <person name="Bandaranaike D."/>
            <person name="Bellair M."/>
            <person name="Blankenburg K."/>
            <person name="Chao H."/>
            <person name="Dinh H."/>
            <person name="Doddapaneni H."/>
            <person name="Dugan-Rocha S."/>
            <person name="Elkadiri S."/>
            <person name="Gnanaolivu R."/>
            <person name="Hernandez B."/>
            <person name="Skinner E."/>
            <person name="Javaid M."/>
            <person name="Lee S."/>
            <person name="Li M."/>
            <person name="Ming W."/>
            <person name="Munidasa M."/>
            <person name="Muniz J."/>
            <person name="Nguyen L."/>
            <person name="Hughes D."/>
            <person name="Osuji N."/>
            <person name="Pu L.-L."/>
            <person name="Puazo M."/>
            <person name="Qu C."/>
            <person name="Quiroz J."/>
            <person name="Raj R."/>
            <person name="Weissenberger G."/>
            <person name="Xin Y."/>
            <person name="Zou X."/>
            <person name="Han Y."/>
            <person name="Worley K."/>
            <person name="Muzny D."/>
            <person name="Gibbs R."/>
        </authorList>
    </citation>
    <scope>NUCLEOTIDE SEQUENCE</scope>
    <source>
        <strain evidence="1">Sampled in the wild</strain>
    </source>
</reference>
<proteinExistence type="predicted"/>
<dbReference type="PANTHER" id="PTHR19446">
    <property type="entry name" value="REVERSE TRANSCRIPTASES"/>
    <property type="match status" value="1"/>
</dbReference>
<dbReference type="Proteomes" id="UP000792457">
    <property type="component" value="Unassembled WGS sequence"/>
</dbReference>
<sequence>MTAREMQKVIDELFPTHPLRTDSESEIDDSDIPAFSMGELEVAVSSLKNRKTPGPDGIPAEILKETMKIATRNLLKMYNTCLSDGIFSTRWQRASLVLIHKGKGAINASSRYRPICLLEFDSKLSFWPQIKKSSDKVAATTVSLSRLMVNVVGPKQCKRKLLMAVVESQLLYGAEIWASALNTAKYRKHITVVQRRGALRVACLYRTVSGAAMLRT</sequence>
<reference evidence="1" key="1">
    <citation type="submission" date="2013-04" db="EMBL/GenBank/DDBJ databases">
        <authorList>
            <person name="Qu J."/>
            <person name="Murali S.C."/>
            <person name="Bandaranaike D."/>
            <person name="Bellair M."/>
            <person name="Blankenburg K."/>
            <person name="Chao H."/>
            <person name="Dinh H."/>
            <person name="Doddapaneni H."/>
            <person name="Downs B."/>
            <person name="Dugan-Rocha S."/>
            <person name="Elkadiri S."/>
            <person name="Gnanaolivu R.D."/>
            <person name="Hernandez B."/>
            <person name="Javaid M."/>
            <person name="Jayaseelan J.C."/>
            <person name="Lee S."/>
            <person name="Li M."/>
            <person name="Ming W."/>
            <person name="Munidasa M."/>
            <person name="Muniz J."/>
            <person name="Nguyen L."/>
            <person name="Ongeri F."/>
            <person name="Osuji N."/>
            <person name="Pu L.-L."/>
            <person name="Puazo M."/>
            <person name="Qu C."/>
            <person name="Quiroz J."/>
            <person name="Raj R."/>
            <person name="Weissenberger G."/>
            <person name="Xin Y."/>
            <person name="Zou X."/>
            <person name="Han Y."/>
            <person name="Richards S."/>
            <person name="Worley K."/>
            <person name="Muzny D."/>
            <person name="Gibbs R."/>
        </authorList>
    </citation>
    <scope>NUCLEOTIDE SEQUENCE</scope>
    <source>
        <strain evidence="1">Sampled in the wild</strain>
    </source>
</reference>
<evidence type="ECO:0000313" key="2">
    <source>
        <dbReference type="Proteomes" id="UP000792457"/>
    </source>
</evidence>
<organism evidence="1 2">
    <name type="scientific">Ladona fulva</name>
    <name type="common">Scarce chaser dragonfly</name>
    <name type="synonym">Libellula fulva</name>
    <dbReference type="NCBI Taxonomy" id="123851"/>
    <lineage>
        <taxon>Eukaryota</taxon>
        <taxon>Metazoa</taxon>
        <taxon>Ecdysozoa</taxon>
        <taxon>Arthropoda</taxon>
        <taxon>Hexapoda</taxon>
        <taxon>Insecta</taxon>
        <taxon>Pterygota</taxon>
        <taxon>Palaeoptera</taxon>
        <taxon>Odonata</taxon>
        <taxon>Epiprocta</taxon>
        <taxon>Anisoptera</taxon>
        <taxon>Libelluloidea</taxon>
        <taxon>Libellulidae</taxon>
        <taxon>Ladona</taxon>
    </lineage>
</organism>
<comment type="caution">
    <text evidence="1">The sequence shown here is derived from an EMBL/GenBank/DDBJ whole genome shotgun (WGS) entry which is preliminary data.</text>
</comment>
<dbReference type="AlphaFoldDB" id="A0A8K0KQT5"/>
<dbReference type="EMBL" id="KZ309527">
    <property type="protein sequence ID" value="KAG8239142.1"/>
    <property type="molecule type" value="Genomic_DNA"/>
</dbReference>
<evidence type="ECO:0000313" key="1">
    <source>
        <dbReference type="EMBL" id="KAG8239142.1"/>
    </source>
</evidence>